<dbReference type="InterPro" id="IPR005845">
    <property type="entry name" value="A-D-PHexomutase_a/b/a-II"/>
</dbReference>
<keyword evidence="3" id="KW-0597">Phosphoprotein</keyword>
<dbReference type="SUPFAM" id="SSF53738">
    <property type="entry name" value="Phosphoglucomutase, first 3 domains"/>
    <property type="match status" value="3"/>
</dbReference>
<reference evidence="11 12" key="1">
    <citation type="submission" date="2019-10" db="EMBL/GenBank/DDBJ databases">
        <title>Extracellular Electron Transfer in a Candidatus Methanoperedens spp. Enrichment Culture.</title>
        <authorList>
            <person name="Berger S."/>
            <person name="Rangel Shaw D."/>
            <person name="Berben T."/>
            <person name="In 'T Zandt M."/>
            <person name="Frank J."/>
            <person name="Reimann J."/>
            <person name="Jetten M.S.M."/>
            <person name="Welte C.U."/>
        </authorList>
    </citation>
    <scope>NUCLEOTIDE SEQUENCE [LARGE SCALE GENOMIC DNA]</scope>
    <source>
        <strain evidence="11">SB12</strain>
    </source>
</reference>
<dbReference type="InterPro" id="IPR016055">
    <property type="entry name" value="A-D-PHexomutase_a/b/a-I/II/III"/>
</dbReference>
<dbReference type="InterPro" id="IPR005846">
    <property type="entry name" value="A-D-PHexomutase_a/b/a-III"/>
</dbReference>
<name>A0A833GYE5_9LEPT</name>
<dbReference type="PANTHER" id="PTHR45745:SF1">
    <property type="entry name" value="PHOSPHOGLUCOMUTASE 2B-RELATED"/>
    <property type="match status" value="1"/>
</dbReference>
<dbReference type="InterPro" id="IPR036900">
    <property type="entry name" value="A-D-PHexomutase_C_sf"/>
</dbReference>
<evidence type="ECO:0000256" key="2">
    <source>
        <dbReference type="ARBA" id="ARBA00010231"/>
    </source>
</evidence>
<dbReference type="Proteomes" id="UP000460298">
    <property type="component" value="Unassembled WGS sequence"/>
</dbReference>
<dbReference type="Pfam" id="PF02879">
    <property type="entry name" value="PGM_PMM_II"/>
    <property type="match status" value="1"/>
</dbReference>
<keyword evidence="5 7" id="KW-0460">Magnesium</keyword>
<comment type="caution">
    <text evidence="11">The sequence shown here is derived from an EMBL/GenBank/DDBJ whole genome shotgun (WGS) entry which is preliminary data.</text>
</comment>
<dbReference type="GO" id="GO:0008973">
    <property type="term" value="F:phosphopentomutase activity"/>
    <property type="evidence" value="ECO:0007669"/>
    <property type="project" value="TreeGrafter"/>
</dbReference>
<comment type="similarity">
    <text evidence="2 7">Belongs to the phosphohexose mutase family.</text>
</comment>
<proteinExistence type="inferred from homology"/>
<accession>A0A833GYE5</accession>
<evidence type="ECO:0000313" key="12">
    <source>
        <dbReference type="Proteomes" id="UP000460298"/>
    </source>
</evidence>
<protein>
    <submittedName>
        <fullName evidence="11">Phospho-sugar mutase</fullName>
    </submittedName>
</protein>
<keyword evidence="4 7" id="KW-0479">Metal-binding</keyword>
<feature type="domain" description="Alpha-D-phosphohexomutase alpha/beta/alpha" evidence="10">
    <location>
        <begin position="324"/>
        <end position="446"/>
    </location>
</feature>
<dbReference type="AlphaFoldDB" id="A0A833GYE5"/>
<evidence type="ECO:0000256" key="5">
    <source>
        <dbReference type="ARBA" id="ARBA00022842"/>
    </source>
</evidence>
<dbReference type="GO" id="GO:0000287">
    <property type="term" value="F:magnesium ion binding"/>
    <property type="evidence" value="ECO:0007669"/>
    <property type="project" value="InterPro"/>
</dbReference>
<gene>
    <name evidence="11" type="ORF">F9K24_18915</name>
</gene>
<evidence type="ECO:0000259" key="9">
    <source>
        <dbReference type="Pfam" id="PF02879"/>
    </source>
</evidence>
<dbReference type="PANTHER" id="PTHR45745">
    <property type="entry name" value="PHOSPHOMANNOMUTASE 45A"/>
    <property type="match status" value="1"/>
</dbReference>
<dbReference type="GO" id="GO:0005975">
    <property type="term" value="P:carbohydrate metabolic process"/>
    <property type="evidence" value="ECO:0007669"/>
    <property type="project" value="InterPro"/>
</dbReference>
<keyword evidence="6" id="KW-0413">Isomerase</keyword>
<evidence type="ECO:0000313" key="11">
    <source>
        <dbReference type="EMBL" id="KAB2929700.1"/>
    </source>
</evidence>
<sequence length="585" mass="64811">MSNPTIQARILDWCAPSFPLEIRDEAAKIYQRFLSGDRSEDVFAFMEEIKFGTGGLRGVLGHGPNRMNAWTVGKSTLGFAHYLNKNFNSPSVVIAHDSRRMSVEFARITAGVFAGQGVKVHLFDGVTPTPILSYATRRLKASGGVVITASHNPPEYNGYKVYLSDGSQFTGDDQVALEKEIESIKDWNIPFVEPDEPMYQKNVMVVGDQIKKAYYDEFDGVSWVKKLSKPLTIAYSPLHGTGGPYMPGLLEKYGAKVIPVAEQIEPDGEFPTVAFPNPEEAEALDLCRQTALKHNADLFVATDPDADRMGAGIRNADGDYTLINGNQTGSILCAFLCENYAKPGAQVFKTIVTTELQKRIAEAHGVAVRDVLTGFKYIAEQMRWLENDQAGFDSSKDYYLFGGEESYGYLPVEFVRDKDSLASTLLLCMVADQKGNLLDYLDEVYLKYGLYLEDLKSVTMKGLDGLERMNRTIDGLRATDMKGMKLGERTIVSVLDYKLQTVDGKADANRFANLPKSNVLQFILDAEGVLTIRPSGTEPKVKLYASLKHRLQPQSIEELRSLRKELENELSTVSGLFLAKTGLTG</sequence>
<dbReference type="Gene3D" id="3.30.310.50">
    <property type="entry name" value="Alpha-D-phosphohexomutase, C-terminal domain"/>
    <property type="match status" value="1"/>
</dbReference>
<dbReference type="Pfam" id="PF02878">
    <property type="entry name" value="PGM_PMM_I"/>
    <property type="match status" value="1"/>
</dbReference>
<dbReference type="PRINTS" id="PR00509">
    <property type="entry name" value="PGMPMM"/>
</dbReference>
<dbReference type="PROSITE" id="PS00710">
    <property type="entry name" value="PGM_PMM"/>
    <property type="match status" value="1"/>
</dbReference>
<dbReference type="InterPro" id="IPR016066">
    <property type="entry name" value="A-D-PHexomutase_CS"/>
</dbReference>
<evidence type="ECO:0000259" key="8">
    <source>
        <dbReference type="Pfam" id="PF02878"/>
    </source>
</evidence>
<evidence type="ECO:0000256" key="3">
    <source>
        <dbReference type="ARBA" id="ARBA00022553"/>
    </source>
</evidence>
<feature type="domain" description="Alpha-D-phosphohexomutase alpha/beta/alpha" evidence="9">
    <location>
        <begin position="226"/>
        <end position="311"/>
    </location>
</feature>
<dbReference type="GO" id="GO:0006166">
    <property type="term" value="P:purine ribonucleoside salvage"/>
    <property type="evidence" value="ECO:0007669"/>
    <property type="project" value="TreeGrafter"/>
</dbReference>
<evidence type="ECO:0000256" key="6">
    <source>
        <dbReference type="ARBA" id="ARBA00023235"/>
    </source>
</evidence>
<dbReference type="SUPFAM" id="SSF55957">
    <property type="entry name" value="Phosphoglucomutase, C-terminal domain"/>
    <property type="match status" value="1"/>
</dbReference>
<comment type="cofactor">
    <cofactor evidence="1">
        <name>Mg(2+)</name>
        <dbReference type="ChEBI" id="CHEBI:18420"/>
    </cofactor>
</comment>
<dbReference type="EMBL" id="WBUI01000027">
    <property type="protein sequence ID" value="KAB2929700.1"/>
    <property type="molecule type" value="Genomic_DNA"/>
</dbReference>
<evidence type="ECO:0000259" key="10">
    <source>
        <dbReference type="Pfam" id="PF02880"/>
    </source>
</evidence>
<evidence type="ECO:0000256" key="7">
    <source>
        <dbReference type="RuleBase" id="RU004326"/>
    </source>
</evidence>
<evidence type="ECO:0000256" key="4">
    <source>
        <dbReference type="ARBA" id="ARBA00022723"/>
    </source>
</evidence>
<organism evidence="11 12">
    <name type="scientific">Leptonema illini</name>
    <dbReference type="NCBI Taxonomy" id="183"/>
    <lineage>
        <taxon>Bacteria</taxon>
        <taxon>Pseudomonadati</taxon>
        <taxon>Spirochaetota</taxon>
        <taxon>Spirochaetia</taxon>
        <taxon>Leptospirales</taxon>
        <taxon>Leptospiraceae</taxon>
        <taxon>Leptonema</taxon>
    </lineage>
</organism>
<dbReference type="InterPro" id="IPR005844">
    <property type="entry name" value="A-D-PHexomutase_a/b/a-I"/>
</dbReference>
<feature type="domain" description="Alpha-D-phosphohexomutase alpha/beta/alpha" evidence="8">
    <location>
        <begin position="49"/>
        <end position="185"/>
    </location>
</feature>
<dbReference type="Gene3D" id="3.40.120.10">
    <property type="entry name" value="Alpha-D-Glucose-1,6-Bisphosphate, subunit A, domain 3"/>
    <property type="match status" value="3"/>
</dbReference>
<dbReference type="CDD" id="cd05799">
    <property type="entry name" value="PGM2"/>
    <property type="match status" value="1"/>
</dbReference>
<dbReference type="InterPro" id="IPR005841">
    <property type="entry name" value="Alpha-D-phosphohexomutase_SF"/>
</dbReference>
<evidence type="ECO:0000256" key="1">
    <source>
        <dbReference type="ARBA" id="ARBA00001946"/>
    </source>
</evidence>
<dbReference type="Pfam" id="PF02880">
    <property type="entry name" value="PGM_PMM_III"/>
    <property type="match status" value="1"/>
</dbReference>